<evidence type="ECO:0000256" key="3">
    <source>
        <dbReference type="ARBA" id="ARBA00022806"/>
    </source>
</evidence>
<evidence type="ECO:0000256" key="1">
    <source>
        <dbReference type="ARBA" id="ARBA00022741"/>
    </source>
</evidence>
<feature type="short sequence motif" description="Q motif" evidence="6">
    <location>
        <begin position="4"/>
        <end position="32"/>
    </location>
</feature>
<dbReference type="HAMAP" id="MF_00965">
    <property type="entry name" value="DEAD_helicase_DbpA"/>
    <property type="match status" value="1"/>
</dbReference>
<dbReference type="SMART" id="SM00490">
    <property type="entry name" value="HELICc"/>
    <property type="match status" value="1"/>
</dbReference>
<dbReference type="InterPro" id="IPR012677">
    <property type="entry name" value="Nucleotide-bd_a/b_plait_sf"/>
</dbReference>
<sequence length="482" mass="54353">MNNLSFEELNLSGQILEAVHKLGYRNPSKVQQQVIPKAMENKDIIVKSQTGSGKTASFAIPLCESIDIEERDPQALVLTPTRELCVQVKDEIANIGRLKRVRAAAVFGKQPFSDQVRELKQRTHIVVGTPGRTLDHIERGSIVLDKIKYLVIDEADEMLNMGFIDQVEDVIKKLPKNRVTMLFSATISEEIDKLCGKHMKDPMKIEVNPERITTERIKHICYKVGYEYKFNLLKDILILENIDSSIIFCSTKENVDEVSSKLNAQGFPCDKLHGGMMQKDRLDVMNAFKRGKFRILVATDVAARGIDVQDVSHIINYDIPMEKESYVHRTGRTGRAGKQGKAITFVNNYDNRFLLQIEEYLGFNLEREEIPSKDLVISLKKDFLDKLNTKPVLKKDKSSELNKQVYKIYINAGKKKKIRPGDIVGAILSVEGLTSDDIGIIDIQDGFSYIDILNGKGSKVLDGLNTDITIKGKSVKAQRAKK</sequence>
<dbReference type="SMART" id="SM00487">
    <property type="entry name" value="DEXDc"/>
    <property type="match status" value="1"/>
</dbReference>
<comment type="domain">
    <text evidence="5">Contains an N-terminal domain that binds non-specifically to RNA and a C-terminal domain that binds specifically and tightly to hairpin 92 of 23S rRNA.</text>
</comment>
<dbReference type="GO" id="GO:0000027">
    <property type="term" value="P:ribosomal large subunit assembly"/>
    <property type="evidence" value="ECO:0007669"/>
    <property type="project" value="UniProtKB-UniRule"/>
</dbReference>
<dbReference type="Gene3D" id="3.40.50.300">
    <property type="entry name" value="P-loop containing nucleotide triphosphate hydrolases"/>
    <property type="match status" value="2"/>
</dbReference>
<feature type="domain" description="Helicase C-terminal" evidence="8">
    <location>
        <begin position="231"/>
        <end position="376"/>
    </location>
</feature>
<dbReference type="InterPro" id="IPR014014">
    <property type="entry name" value="RNA_helicase_DEAD_Q_motif"/>
</dbReference>
<keyword evidence="5" id="KW-0694">RNA-binding</keyword>
<dbReference type="Proteomes" id="UP000580568">
    <property type="component" value="Unassembled WGS sequence"/>
</dbReference>
<keyword evidence="5" id="KW-0690">Ribosome biogenesis</keyword>
<keyword evidence="5" id="KW-0963">Cytoplasm</keyword>
<keyword evidence="4 5" id="KW-0067">ATP-binding</keyword>
<reference evidence="10 11" key="1">
    <citation type="submission" date="2020-07" db="EMBL/GenBank/DDBJ databases">
        <title>A new beta-1,3-glucan-decomposing anaerobic bacterium isolated from anoxic soil subjected to biological soil disinfestation.</title>
        <authorList>
            <person name="Ueki A."/>
            <person name="Tonouchi A."/>
        </authorList>
    </citation>
    <scope>NUCLEOTIDE SEQUENCE [LARGE SCALE GENOMIC DNA]</scope>
    <source>
        <strain evidence="10 11">TW1</strain>
    </source>
</reference>
<dbReference type="GO" id="GO:0005829">
    <property type="term" value="C:cytosol"/>
    <property type="evidence" value="ECO:0007669"/>
    <property type="project" value="TreeGrafter"/>
</dbReference>
<dbReference type="AlphaFoldDB" id="A0A6V8SRG9"/>
<gene>
    <name evidence="5" type="primary">dbpA</name>
    <name evidence="10" type="ORF">bsdtw1_03980</name>
</gene>
<dbReference type="GO" id="GO:0034458">
    <property type="term" value="F:3'-5' RNA helicase activity"/>
    <property type="evidence" value="ECO:0007669"/>
    <property type="project" value="UniProtKB-UniRule"/>
</dbReference>
<dbReference type="PROSITE" id="PS51194">
    <property type="entry name" value="HELICASE_CTER"/>
    <property type="match status" value="1"/>
</dbReference>
<feature type="domain" description="Helicase ATP-binding" evidence="7">
    <location>
        <begin position="35"/>
        <end position="205"/>
    </location>
</feature>
<dbReference type="InterPro" id="IPR000629">
    <property type="entry name" value="RNA-helicase_DEAD-box_CS"/>
</dbReference>
<dbReference type="EMBL" id="BLZR01000001">
    <property type="protein sequence ID" value="GFP77808.1"/>
    <property type="molecule type" value="Genomic_DNA"/>
</dbReference>
<dbReference type="EC" id="3.6.4.13" evidence="5"/>
<dbReference type="InterPro" id="IPR044742">
    <property type="entry name" value="DEAD/DEAH_RhlB"/>
</dbReference>
<keyword evidence="3 5" id="KW-0347">Helicase</keyword>
<comment type="function">
    <text evidence="5">DEAD-box RNA helicase involved in the assembly of the 50S ribosomal subunit. Has an RNA-dependent ATPase activity, which is specific for 23S rRNA, and a 3' to 5' RNA helicase activity that uses the energy of ATP hydrolysis to destabilize and unwind short rRNA duplexes.</text>
</comment>
<name>A0A6V8SRG9_9CLOT</name>
<keyword evidence="2 5" id="KW-0378">Hydrolase</keyword>
<dbReference type="PROSITE" id="PS51195">
    <property type="entry name" value="Q_MOTIF"/>
    <property type="match status" value="1"/>
</dbReference>
<dbReference type="InterPro" id="IPR050079">
    <property type="entry name" value="DEAD_box_RNA_helicase"/>
</dbReference>
<comment type="similarity">
    <text evidence="5">Belongs to the DEAD box helicase family. DbpA subfamily.</text>
</comment>
<dbReference type="GO" id="GO:0016787">
    <property type="term" value="F:hydrolase activity"/>
    <property type="evidence" value="ECO:0007669"/>
    <property type="project" value="UniProtKB-KW"/>
</dbReference>
<dbReference type="Gene3D" id="3.30.70.330">
    <property type="match status" value="1"/>
</dbReference>
<dbReference type="Pfam" id="PF00271">
    <property type="entry name" value="Helicase_C"/>
    <property type="match status" value="1"/>
</dbReference>
<evidence type="ECO:0000313" key="10">
    <source>
        <dbReference type="EMBL" id="GFP77808.1"/>
    </source>
</evidence>
<proteinExistence type="inferred from homology"/>
<dbReference type="SUPFAM" id="SSF52540">
    <property type="entry name" value="P-loop containing nucleoside triphosphate hydrolases"/>
    <property type="match status" value="1"/>
</dbReference>
<dbReference type="Pfam" id="PF03880">
    <property type="entry name" value="DbpA"/>
    <property type="match status" value="1"/>
</dbReference>
<evidence type="ECO:0000313" key="11">
    <source>
        <dbReference type="Proteomes" id="UP000580568"/>
    </source>
</evidence>
<feature type="domain" description="DEAD-box RNA helicase Q" evidence="9">
    <location>
        <begin position="4"/>
        <end position="32"/>
    </location>
</feature>
<dbReference type="CDD" id="cd18787">
    <property type="entry name" value="SF2_C_DEAD"/>
    <property type="match status" value="1"/>
</dbReference>
<dbReference type="InterPro" id="IPR014001">
    <property type="entry name" value="Helicase_ATP-bd"/>
</dbReference>
<dbReference type="InterPro" id="IPR027417">
    <property type="entry name" value="P-loop_NTPase"/>
</dbReference>
<evidence type="ECO:0000259" key="7">
    <source>
        <dbReference type="PROSITE" id="PS51192"/>
    </source>
</evidence>
<organism evidence="10 11">
    <name type="scientific">Clostridium fungisolvens</name>
    <dbReference type="NCBI Taxonomy" id="1604897"/>
    <lineage>
        <taxon>Bacteria</taxon>
        <taxon>Bacillati</taxon>
        <taxon>Bacillota</taxon>
        <taxon>Clostridia</taxon>
        <taxon>Eubacteriales</taxon>
        <taxon>Clostridiaceae</taxon>
        <taxon>Clostridium</taxon>
    </lineage>
</organism>
<dbReference type="GO" id="GO:0003723">
    <property type="term" value="F:RNA binding"/>
    <property type="evidence" value="ECO:0007669"/>
    <property type="project" value="UniProtKB-UniRule"/>
</dbReference>
<evidence type="ECO:0000259" key="9">
    <source>
        <dbReference type="PROSITE" id="PS51195"/>
    </source>
</evidence>
<evidence type="ECO:0000256" key="5">
    <source>
        <dbReference type="HAMAP-Rule" id="MF_00965"/>
    </source>
</evidence>
<dbReference type="InterPro" id="IPR028619">
    <property type="entry name" value="DEAD_helicase_DbpA"/>
</dbReference>
<evidence type="ECO:0000256" key="6">
    <source>
        <dbReference type="PROSITE-ProRule" id="PRU00552"/>
    </source>
</evidence>
<protein>
    <recommendedName>
        <fullName evidence="5">ATP-dependent RNA helicase DbpA</fullName>
        <ecNumber evidence="5">3.6.4.13</ecNumber>
    </recommendedName>
</protein>
<dbReference type="PANTHER" id="PTHR47959:SF1">
    <property type="entry name" value="ATP-DEPENDENT RNA HELICASE DBPA"/>
    <property type="match status" value="1"/>
</dbReference>
<dbReference type="PROSITE" id="PS51192">
    <property type="entry name" value="HELICASE_ATP_BIND_1"/>
    <property type="match status" value="1"/>
</dbReference>
<comment type="catalytic activity">
    <reaction evidence="5">
        <text>ATP + H2O = ADP + phosphate + H(+)</text>
        <dbReference type="Rhea" id="RHEA:13065"/>
        <dbReference type="ChEBI" id="CHEBI:15377"/>
        <dbReference type="ChEBI" id="CHEBI:15378"/>
        <dbReference type="ChEBI" id="CHEBI:30616"/>
        <dbReference type="ChEBI" id="CHEBI:43474"/>
        <dbReference type="ChEBI" id="CHEBI:456216"/>
        <dbReference type="EC" id="3.6.4.13"/>
    </reaction>
</comment>
<feature type="region of interest" description="Involved in 23S rRNA binding" evidence="5">
    <location>
        <begin position="406"/>
        <end position="482"/>
    </location>
</feature>
<accession>A0A6V8SRG9</accession>
<comment type="subcellular location">
    <subcellularLocation>
        <location evidence="5">Cytoplasm</location>
    </subcellularLocation>
</comment>
<dbReference type="CDD" id="cd00268">
    <property type="entry name" value="DEADc"/>
    <property type="match status" value="1"/>
</dbReference>
<dbReference type="Pfam" id="PF00270">
    <property type="entry name" value="DEAD"/>
    <property type="match status" value="1"/>
</dbReference>
<comment type="caution">
    <text evidence="10">The sequence shown here is derived from an EMBL/GenBank/DDBJ whole genome shotgun (WGS) entry which is preliminary data.</text>
</comment>
<dbReference type="InterPro" id="IPR011545">
    <property type="entry name" value="DEAD/DEAH_box_helicase_dom"/>
</dbReference>
<evidence type="ECO:0000256" key="4">
    <source>
        <dbReference type="ARBA" id="ARBA00022840"/>
    </source>
</evidence>
<dbReference type="RefSeq" id="WP_183279160.1">
    <property type="nucleotide sequence ID" value="NZ_BLZR01000001.1"/>
</dbReference>
<evidence type="ECO:0000256" key="2">
    <source>
        <dbReference type="ARBA" id="ARBA00022801"/>
    </source>
</evidence>
<dbReference type="InterPro" id="IPR005580">
    <property type="entry name" value="DbpA/CsdA_RNA-bd_dom"/>
</dbReference>
<dbReference type="InterPro" id="IPR001650">
    <property type="entry name" value="Helicase_C-like"/>
</dbReference>
<dbReference type="PROSITE" id="PS00039">
    <property type="entry name" value="DEAD_ATP_HELICASE"/>
    <property type="match status" value="1"/>
</dbReference>
<evidence type="ECO:0000259" key="8">
    <source>
        <dbReference type="PROSITE" id="PS51194"/>
    </source>
</evidence>
<dbReference type="PANTHER" id="PTHR47959">
    <property type="entry name" value="ATP-DEPENDENT RNA HELICASE RHLE-RELATED"/>
    <property type="match status" value="1"/>
</dbReference>
<keyword evidence="1 5" id="KW-0547">Nucleotide-binding</keyword>
<dbReference type="GO" id="GO:0005524">
    <property type="term" value="F:ATP binding"/>
    <property type="evidence" value="ECO:0007669"/>
    <property type="project" value="UniProtKB-UniRule"/>
</dbReference>
<keyword evidence="11" id="KW-1185">Reference proteome</keyword>